<feature type="non-terminal residue" evidence="1">
    <location>
        <position position="359"/>
    </location>
</feature>
<proteinExistence type="predicted"/>
<accession>A0A9N9BFR3</accession>
<dbReference type="Proteomes" id="UP000789759">
    <property type="component" value="Unassembled WGS sequence"/>
</dbReference>
<dbReference type="EMBL" id="CAJVQA010003115">
    <property type="protein sequence ID" value="CAG8566939.1"/>
    <property type="molecule type" value="Genomic_DNA"/>
</dbReference>
<comment type="caution">
    <text evidence="1">The sequence shown here is derived from an EMBL/GenBank/DDBJ whole genome shotgun (WGS) entry which is preliminary data.</text>
</comment>
<dbReference type="OrthoDB" id="2404201at2759"/>
<evidence type="ECO:0000313" key="2">
    <source>
        <dbReference type="Proteomes" id="UP000789759"/>
    </source>
</evidence>
<evidence type="ECO:0000313" key="1">
    <source>
        <dbReference type="EMBL" id="CAG8566939.1"/>
    </source>
</evidence>
<organism evidence="1 2">
    <name type="scientific">Cetraspora pellucida</name>
    <dbReference type="NCBI Taxonomy" id="1433469"/>
    <lineage>
        <taxon>Eukaryota</taxon>
        <taxon>Fungi</taxon>
        <taxon>Fungi incertae sedis</taxon>
        <taxon>Mucoromycota</taxon>
        <taxon>Glomeromycotina</taxon>
        <taxon>Glomeromycetes</taxon>
        <taxon>Diversisporales</taxon>
        <taxon>Gigasporaceae</taxon>
        <taxon>Cetraspora</taxon>
    </lineage>
</organism>
<keyword evidence="2" id="KW-1185">Reference proteome</keyword>
<name>A0A9N9BFR3_9GLOM</name>
<reference evidence="1" key="1">
    <citation type="submission" date="2021-06" db="EMBL/GenBank/DDBJ databases">
        <authorList>
            <person name="Kallberg Y."/>
            <person name="Tangrot J."/>
            <person name="Rosling A."/>
        </authorList>
    </citation>
    <scope>NUCLEOTIDE SEQUENCE</scope>
    <source>
        <strain evidence="1">FL966</strain>
    </source>
</reference>
<protein>
    <submittedName>
        <fullName evidence="1">684_t:CDS:1</fullName>
    </submittedName>
</protein>
<gene>
    <name evidence="1" type="ORF">CPELLU_LOCUS5473</name>
</gene>
<sequence>MTTVAGDLTNIALLIAEIPNYTDILKSKIAKKYTNIPTQHAAQEKFLLFDNLESYETRIHPLLLGVADSSIPDQISQTSAVNIQNKSCSDSSSIFRAELDSMIKLQLALVPTSSIQVPDKYMPERPPDKYDINSKKFIHLSDMFSAKPVQLKKNIEVDSNEELADHMGKLSINKALSKGFEAGVYAISKSSKHCCSNCNRTRHNSQPTPEIFNSDEDETLDDPMKINFVCQKEPDTGIVTIPCKIKYLKILAMILDSGAETEIVTEDIVKHINGKIDRSVKFDLSSIATIPIESIVMKNSKPMLLFSNQLLKKYECVKNKLEVNYATVTQDGSHNENTITSKPLVSGQISQKVDSDKND</sequence>
<dbReference type="AlphaFoldDB" id="A0A9N9BFR3"/>